<evidence type="ECO:0000313" key="10">
    <source>
        <dbReference type="Proteomes" id="UP000195514"/>
    </source>
</evidence>
<dbReference type="FunFam" id="3.20.20.80:FF:000018">
    <property type="entry name" value="Beta-galactosidase"/>
    <property type="match status" value="1"/>
</dbReference>
<dbReference type="InterPro" id="IPR036156">
    <property type="entry name" value="Beta-gal/glucu_dom_sf"/>
</dbReference>
<comment type="catalytic activity">
    <reaction evidence="1">
        <text>Hydrolysis of terminal non-reducing beta-D-galactose residues in beta-D-galactosides.</text>
        <dbReference type="EC" id="3.2.1.23"/>
    </reaction>
</comment>
<dbReference type="InterPro" id="IPR006104">
    <property type="entry name" value="Glyco_hydro_2_N"/>
</dbReference>
<keyword evidence="6 9" id="KW-0326">Glycosidase</keyword>
<keyword evidence="10" id="KW-1185">Reference proteome</keyword>
<proteinExistence type="inferred from homology"/>
<dbReference type="SMART" id="SM01038">
    <property type="entry name" value="Bgal_small_N"/>
    <property type="match status" value="1"/>
</dbReference>
<dbReference type="RefSeq" id="WP_087862348.1">
    <property type="nucleotide sequence ID" value="NZ_LT859958.1"/>
</dbReference>
<dbReference type="InterPro" id="IPR008979">
    <property type="entry name" value="Galactose-bd-like_sf"/>
</dbReference>
<dbReference type="InterPro" id="IPR023232">
    <property type="entry name" value="Glyco_hydro_2_AS"/>
</dbReference>
<accession>A0A1Y6K906</accession>
<dbReference type="InterPro" id="IPR014718">
    <property type="entry name" value="GH-type_carb-bd"/>
</dbReference>
<evidence type="ECO:0000313" key="9">
    <source>
        <dbReference type="EMBL" id="SMX54510.1"/>
    </source>
</evidence>
<protein>
    <recommendedName>
        <fullName evidence="4">Beta-galactosidase</fullName>
        <ecNumber evidence="3">3.2.1.23</ecNumber>
    </recommendedName>
    <alternativeName>
        <fullName evidence="7">Lactase</fullName>
    </alternativeName>
</protein>
<dbReference type="PANTHER" id="PTHR46323:SF2">
    <property type="entry name" value="BETA-GALACTOSIDASE"/>
    <property type="match status" value="1"/>
</dbReference>
<dbReference type="GO" id="GO:0030246">
    <property type="term" value="F:carbohydrate binding"/>
    <property type="evidence" value="ECO:0007669"/>
    <property type="project" value="InterPro"/>
</dbReference>
<dbReference type="Proteomes" id="UP000195514">
    <property type="component" value="Chromosome I"/>
</dbReference>
<evidence type="ECO:0000256" key="1">
    <source>
        <dbReference type="ARBA" id="ARBA00001412"/>
    </source>
</evidence>
<dbReference type="EC" id="3.2.1.23" evidence="3"/>
<dbReference type="GO" id="GO:0004565">
    <property type="term" value="F:beta-galactosidase activity"/>
    <property type="evidence" value="ECO:0007669"/>
    <property type="project" value="UniProtKB-EC"/>
</dbReference>
<dbReference type="Gene3D" id="2.60.40.10">
    <property type="entry name" value="Immunoglobulins"/>
    <property type="match status" value="2"/>
</dbReference>
<dbReference type="Gene3D" id="2.60.120.260">
    <property type="entry name" value="Galactose-binding domain-like"/>
    <property type="match status" value="1"/>
</dbReference>
<dbReference type="PRINTS" id="PR00132">
    <property type="entry name" value="GLHYDRLASE2"/>
</dbReference>
<comment type="similarity">
    <text evidence="2">Belongs to the glycosyl hydrolase 2 family.</text>
</comment>
<dbReference type="EMBL" id="LT859958">
    <property type="protein sequence ID" value="SMX54510.1"/>
    <property type="molecule type" value="Genomic_DNA"/>
</dbReference>
<dbReference type="Gene3D" id="3.20.20.80">
    <property type="entry name" value="Glycosidases"/>
    <property type="match status" value="1"/>
</dbReference>
<reference evidence="10" key="1">
    <citation type="submission" date="2017-05" db="EMBL/GenBank/DDBJ databases">
        <authorList>
            <person name="Kirkegaard R."/>
            <person name="Mcilroy J S."/>
        </authorList>
    </citation>
    <scope>NUCLEOTIDE SEQUENCE [LARGE SCALE GENOMIC DNA]</scope>
</reference>
<evidence type="ECO:0000256" key="4">
    <source>
        <dbReference type="ARBA" id="ARBA00013303"/>
    </source>
</evidence>
<evidence type="ECO:0000256" key="6">
    <source>
        <dbReference type="ARBA" id="ARBA00023295"/>
    </source>
</evidence>
<dbReference type="InterPro" id="IPR013783">
    <property type="entry name" value="Ig-like_fold"/>
</dbReference>
<dbReference type="GO" id="GO:0009341">
    <property type="term" value="C:beta-galactosidase complex"/>
    <property type="evidence" value="ECO:0007669"/>
    <property type="project" value="InterPro"/>
</dbReference>
<evidence type="ECO:0000256" key="3">
    <source>
        <dbReference type="ARBA" id="ARBA00012756"/>
    </source>
</evidence>
<dbReference type="Pfam" id="PF02837">
    <property type="entry name" value="Glyco_hydro_2_N"/>
    <property type="match status" value="1"/>
</dbReference>
<dbReference type="InterPro" id="IPR011013">
    <property type="entry name" value="Gal_mutarotase_sf_dom"/>
</dbReference>
<dbReference type="GO" id="GO:0005990">
    <property type="term" value="P:lactose catabolic process"/>
    <property type="evidence" value="ECO:0007669"/>
    <property type="project" value="TreeGrafter"/>
</dbReference>
<dbReference type="KEGG" id="abat:CFX1CAM_1445"/>
<dbReference type="InterPro" id="IPR017853">
    <property type="entry name" value="GH"/>
</dbReference>
<name>A0A1Y6K906_9CHLR</name>
<dbReference type="Pfam" id="PF02836">
    <property type="entry name" value="Glyco_hydro_2_C"/>
    <property type="match status" value="1"/>
</dbReference>
<dbReference type="InterPro" id="IPR050347">
    <property type="entry name" value="Bact_Beta-galactosidase"/>
</dbReference>
<evidence type="ECO:0000259" key="8">
    <source>
        <dbReference type="SMART" id="SM01038"/>
    </source>
</evidence>
<evidence type="ECO:0000256" key="2">
    <source>
        <dbReference type="ARBA" id="ARBA00007401"/>
    </source>
</evidence>
<dbReference type="SUPFAM" id="SSF74650">
    <property type="entry name" value="Galactose mutarotase-like"/>
    <property type="match status" value="1"/>
</dbReference>
<sequence>MLDIEDPGQPQVNALPGHTWFIPFDDLNTPIPLFPIDSSRCMLLNGQWDFIYLDSHKALPQKPQDLFLRNGCIGVIDVPGCWELQGYGRPQYLNITYPFPIDPPFVPDANPTGVYHRRFSLPASWHDTQIVVTFLGVSSAFDVFCNDHYVGGAKASHLTSEFNLTPYLDSIGENRLMVVVYQWSDGAYLEDQDMWRLHGIFREVYLTARPRRHILDAIIDVDYDHLHSVGTLNARFITNDDRPLPLRVMLCDQAGKIIFSMSAESHSPLSKEIPDCQPWTAETPFLYTLFIETLDDDGLPLEIIGFHVGFKRIQIRDQQLLLNGRPIKLKGVNHHEFDPDTGWTISPTRMEQDIRLMKRHNINAVRNSHYVNHPYWYALCDRYGLYLIDETDLETHGFEFVGNRSALSDSPDWKEAYLDRARRMVAQNRNHPSIVFWSLGNEAGFGENHVSMAEYIRNVDPSRPVHYESAGTEAAVDIVSVMYPSISELKKAGENPESDPRPFFVCEYAHAMGNSPGSLREYWELIYKYPRLIGACVWDWVDQGLRHRTLEGETTFYYGGDYGDNPNDANFCINGLINPDREPHPGLYELEYWIQPVSLLEYDSQANRIRLQNRYDFLSLEHLQCFCTLKAEGTLLAESEIPLDSSHQPGEISLTIPGFDITLPPDKETWFEIVFKQKTSTLWAEASHVVARDQICIQEGVVNRKYSVTTNDQPCSWQVSENEHRIIVEDEQQAFEIDRITGWIDAWRVNRAPVFIEPLCLNIWRAPTDNDVHIAKEWLYDGLDRAIFFRNQVELISNNDGCVSIRVEGKLATAGDQPIAHCELIYSFLQNGLLEIDLNFVPMHINTRLPRLGFKTRLHQDYQRVTWYGRGPHESYSDRKDSAFVDLHTAKTVDLFHPYIMPQENGNRTDTRWLKLYGNDVPPVRVLGGPSFDFSIHHCSLTNLTNARHIDEVTFQADPWLYIDLAQTGLGSNSCGPDTLLQYRLEPRPYQFKIRLCPCS</sequence>
<dbReference type="Pfam" id="PF02929">
    <property type="entry name" value="Bgal_small_N"/>
    <property type="match status" value="1"/>
</dbReference>
<dbReference type="PROSITE" id="PS00608">
    <property type="entry name" value="GLYCOSYL_HYDROL_F2_2"/>
    <property type="match status" value="1"/>
</dbReference>
<dbReference type="Gene3D" id="2.70.98.10">
    <property type="match status" value="1"/>
</dbReference>
<dbReference type="AlphaFoldDB" id="A0A1Y6K906"/>
<evidence type="ECO:0000256" key="7">
    <source>
        <dbReference type="ARBA" id="ARBA00032230"/>
    </source>
</evidence>
<dbReference type="InterPro" id="IPR004199">
    <property type="entry name" value="B-gal_small/dom_5"/>
</dbReference>
<gene>
    <name evidence="9" type="ORF">CFX1CAM_1445</name>
</gene>
<dbReference type="SUPFAM" id="SSF51445">
    <property type="entry name" value="(Trans)glycosidases"/>
    <property type="match status" value="1"/>
</dbReference>
<dbReference type="SUPFAM" id="SSF49303">
    <property type="entry name" value="beta-Galactosidase/glucuronidase domain"/>
    <property type="match status" value="2"/>
</dbReference>
<dbReference type="OrthoDB" id="9762066at2"/>
<feature type="domain" description="Beta galactosidase small chain/" evidence="8">
    <location>
        <begin position="727"/>
        <end position="997"/>
    </location>
</feature>
<evidence type="ECO:0000256" key="5">
    <source>
        <dbReference type="ARBA" id="ARBA00022801"/>
    </source>
</evidence>
<dbReference type="InterPro" id="IPR006101">
    <property type="entry name" value="Glyco_hydro_2"/>
</dbReference>
<dbReference type="InterPro" id="IPR006103">
    <property type="entry name" value="Glyco_hydro_2_cat"/>
</dbReference>
<dbReference type="InterPro" id="IPR032312">
    <property type="entry name" value="LacZ_4"/>
</dbReference>
<keyword evidence="5 9" id="KW-0378">Hydrolase</keyword>
<dbReference type="PANTHER" id="PTHR46323">
    <property type="entry name" value="BETA-GALACTOSIDASE"/>
    <property type="match status" value="1"/>
</dbReference>
<organism evidence="9 10">
    <name type="scientific">Candidatus Brevifilum fermentans</name>
    <dbReference type="NCBI Taxonomy" id="1986204"/>
    <lineage>
        <taxon>Bacteria</taxon>
        <taxon>Bacillati</taxon>
        <taxon>Chloroflexota</taxon>
        <taxon>Anaerolineae</taxon>
        <taxon>Anaerolineales</taxon>
        <taxon>Anaerolineaceae</taxon>
        <taxon>Candidatus Brevifilum</taxon>
    </lineage>
</organism>
<dbReference type="Pfam" id="PF16353">
    <property type="entry name" value="LacZ_4"/>
    <property type="match status" value="1"/>
</dbReference>
<dbReference type="SUPFAM" id="SSF49785">
    <property type="entry name" value="Galactose-binding domain-like"/>
    <property type="match status" value="1"/>
</dbReference>